<gene>
    <name evidence="1" type="ORF">PBK173_000450800</name>
    <name evidence="2" type="ORF">PBNK65E_000440800</name>
    <name evidence="3" type="ORF">PBSP11A_000440300</name>
</gene>
<evidence type="ECO:0000313" key="5">
    <source>
        <dbReference type="Proteomes" id="UP000219860"/>
    </source>
</evidence>
<sequence length="152" mass="18012">MVKKDSIWILCRLHCSDKEDFANKNEQNNIFKILQNANIPLSSLIKEEYEKKGSILFGEIFKSIIFSRFHIIFTNLKLRIFIIRASNKYKNEISLLSQFVTICDDYFSVQLLYIGVTLNKCKKYIKELFIRLKIEESIPIILKELENPMYYG</sequence>
<dbReference type="AlphaFoldDB" id="A0A0Z0AP94"/>
<protein>
    <submittedName>
        <fullName evidence="1">Uncharacterized protein</fullName>
    </submittedName>
</protein>
<evidence type="ECO:0000313" key="2">
    <source>
        <dbReference type="EMBL" id="SCN28408.1"/>
    </source>
</evidence>
<evidence type="ECO:0000313" key="4">
    <source>
        <dbReference type="Proteomes" id="UP000069549"/>
    </source>
</evidence>
<evidence type="ECO:0000313" key="1">
    <source>
        <dbReference type="EMBL" id="CXJ16997.1"/>
    </source>
</evidence>
<evidence type="ECO:0000313" key="6">
    <source>
        <dbReference type="Proteomes" id="UP000220214"/>
    </source>
</evidence>
<evidence type="ECO:0000313" key="3">
    <source>
        <dbReference type="EMBL" id="SCO64160.1"/>
    </source>
</evidence>
<name>A0A0Z0AP94_PLABE</name>
<accession>A0A0Z0AP94</accession>
<dbReference type="EMBL" id="LT160034">
    <property type="protein sequence ID" value="CXJ16997.1"/>
    <property type="molecule type" value="Genomic_DNA"/>
</dbReference>
<dbReference type="Proteomes" id="UP000219860">
    <property type="component" value="Chromosome 14"/>
</dbReference>
<dbReference type="OMA" id="DNIWILC"/>
<dbReference type="Proteomes" id="UP000069549">
    <property type="component" value="Chromosome 14"/>
</dbReference>
<proteinExistence type="predicted"/>
<dbReference type="OrthoDB" id="370330at2759"/>
<dbReference type="Proteomes" id="UP000220214">
    <property type="component" value="Chromosome 14"/>
</dbReference>
<dbReference type="EMBL" id="LT614640">
    <property type="protein sequence ID" value="SCN28408.1"/>
    <property type="molecule type" value="Genomic_DNA"/>
</dbReference>
<reference evidence="1 4" key="1">
    <citation type="submission" date="2016-02" db="EMBL/GenBank/DDBJ databases">
        <authorList>
            <consortium name="Pathogen Informatics"/>
        </authorList>
    </citation>
    <scope>NUCLEOTIDE SEQUENCE [LARGE SCALE GENOMIC DNA]</scope>
    <source>
        <strain evidence="1 4">K173</strain>
        <strain evidence="2 6">NK65e</strain>
        <strain evidence="3 5">SP11 Antwerpcl1</strain>
    </source>
</reference>
<organism evidence="1 4">
    <name type="scientific">Plasmodium berghei</name>
    <dbReference type="NCBI Taxonomy" id="5821"/>
    <lineage>
        <taxon>Eukaryota</taxon>
        <taxon>Sar</taxon>
        <taxon>Alveolata</taxon>
        <taxon>Apicomplexa</taxon>
        <taxon>Aconoidasida</taxon>
        <taxon>Haemosporida</taxon>
        <taxon>Plasmodiidae</taxon>
        <taxon>Plasmodium</taxon>
        <taxon>Plasmodium (Vinckeia)</taxon>
    </lineage>
</organism>
<dbReference type="VEuPathDB" id="PlasmoDB:PBANKA_1423400"/>
<dbReference type="EMBL" id="LT608262">
    <property type="protein sequence ID" value="SCO64160.1"/>
    <property type="molecule type" value="Genomic_DNA"/>
</dbReference>